<accession>A0A3P7UQV3</accession>
<protein>
    <submittedName>
        <fullName evidence="2">Uncharacterized protein</fullName>
    </submittedName>
</protein>
<dbReference type="AlphaFoldDB" id="A0A3P7UQV3"/>
<feature type="compositionally biased region" description="Basic and acidic residues" evidence="1">
    <location>
        <begin position="39"/>
        <end position="51"/>
    </location>
</feature>
<evidence type="ECO:0000313" key="2">
    <source>
        <dbReference type="EMBL" id="VDO34239.1"/>
    </source>
</evidence>
<proteinExistence type="predicted"/>
<organism evidence="2 3">
    <name type="scientific">Brugia timori</name>
    <dbReference type="NCBI Taxonomy" id="42155"/>
    <lineage>
        <taxon>Eukaryota</taxon>
        <taxon>Metazoa</taxon>
        <taxon>Ecdysozoa</taxon>
        <taxon>Nematoda</taxon>
        <taxon>Chromadorea</taxon>
        <taxon>Rhabditida</taxon>
        <taxon>Spirurina</taxon>
        <taxon>Spiruromorpha</taxon>
        <taxon>Filarioidea</taxon>
        <taxon>Onchocercidae</taxon>
        <taxon>Brugia</taxon>
    </lineage>
</organism>
<dbReference type="Proteomes" id="UP000280834">
    <property type="component" value="Unassembled WGS sequence"/>
</dbReference>
<evidence type="ECO:0000256" key="1">
    <source>
        <dbReference type="SAM" id="MobiDB-lite"/>
    </source>
</evidence>
<keyword evidence="3" id="KW-1185">Reference proteome</keyword>
<reference evidence="2 3" key="1">
    <citation type="submission" date="2018-11" db="EMBL/GenBank/DDBJ databases">
        <authorList>
            <consortium name="Pathogen Informatics"/>
        </authorList>
    </citation>
    <scope>NUCLEOTIDE SEQUENCE [LARGE SCALE GENOMIC DNA]</scope>
</reference>
<sequence length="75" mass="8161">MSFFGKLQALKLTTGSLNIRGSHKRISPSLEPAISLRFPSEDSPARLEKSDNPITGFSSSRDDIVRRDLSGNLGS</sequence>
<name>A0A3P7UQV3_9BILA</name>
<feature type="region of interest" description="Disordered" evidence="1">
    <location>
        <begin position="35"/>
        <end position="61"/>
    </location>
</feature>
<evidence type="ECO:0000313" key="3">
    <source>
        <dbReference type="Proteomes" id="UP000280834"/>
    </source>
</evidence>
<dbReference type="EMBL" id="UZAG01017342">
    <property type="protein sequence ID" value="VDO34239.1"/>
    <property type="molecule type" value="Genomic_DNA"/>
</dbReference>
<gene>
    <name evidence="2" type="ORF">BTMF_LOCUS10083</name>
</gene>